<dbReference type="Pfam" id="PF08245">
    <property type="entry name" value="Mur_ligase_M"/>
    <property type="match status" value="1"/>
</dbReference>
<dbReference type="PANTHER" id="PTHR11136">
    <property type="entry name" value="FOLYLPOLYGLUTAMATE SYNTHASE-RELATED"/>
    <property type="match status" value="1"/>
</dbReference>
<evidence type="ECO:0000256" key="21">
    <source>
        <dbReference type="PIRNR" id="PIRNR001563"/>
    </source>
</evidence>
<dbReference type="SUPFAM" id="SSF53623">
    <property type="entry name" value="MurD-like peptide ligases, catalytic domain"/>
    <property type="match status" value="1"/>
</dbReference>
<dbReference type="GO" id="GO:0005737">
    <property type="term" value="C:cytoplasm"/>
    <property type="evidence" value="ECO:0007669"/>
    <property type="project" value="TreeGrafter"/>
</dbReference>
<evidence type="ECO:0000313" key="24">
    <source>
        <dbReference type="EMBL" id="SEQ36923.1"/>
    </source>
</evidence>
<evidence type="ECO:0000256" key="14">
    <source>
        <dbReference type="ARBA" id="ARBA00030048"/>
    </source>
</evidence>
<dbReference type="PIRSF" id="PIRSF001563">
    <property type="entry name" value="Folylpolyglu_synth"/>
    <property type="match status" value="1"/>
</dbReference>
<evidence type="ECO:0000256" key="20">
    <source>
        <dbReference type="ARBA" id="ARBA00049161"/>
    </source>
</evidence>
<comment type="similarity">
    <text evidence="4 21">Belongs to the folylpolyglutamate synthase family.</text>
</comment>
<protein>
    <recommendedName>
        <fullName evidence="7">Dihydrofolate synthase/folylpolyglutamate synthase</fullName>
        <ecNumber evidence="5">6.3.2.12</ecNumber>
        <ecNumber evidence="6">6.3.2.17</ecNumber>
    </recommendedName>
    <alternativeName>
        <fullName evidence="16">Folylpoly-gamma-glutamate synthetase-dihydrofolate synthetase</fullName>
    </alternativeName>
    <alternativeName>
        <fullName evidence="14">Folylpolyglutamate synthetase</fullName>
    </alternativeName>
    <alternativeName>
        <fullName evidence="15">Tetrahydrofolylpolyglutamate synthase</fullName>
    </alternativeName>
</protein>
<dbReference type="Proteomes" id="UP000198749">
    <property type="component" value="Unassembled WGS sequence"/>
</dbReference>
<comment type="catalytic activity">
    <reaction evidence="19">
        <text>(6R)-5,10-methylenetetrahydrofolyl-(gamma-L-Glu)(n) + L-glutamate + ATP = (6R)-5,10-methylenetetrahydrofolyl-(gamma-L-Glu)(n+1) + ADP + phosphate + H(+)</text>
        <dbReference type="Rhea" id="RHEA:51912"/>
        <dbReference type="Rhea" id="RHEA-COMP:13257"/>
        <dbReference type="Rhea" id="RHEA-COMP:13258"/>
        <dbReference type="ChEBI" id="CHEBI:15378"/>
        <dbReference type="ChEBI" id="CHEBI:29985"/>
        <dbReference type="ChEBI" id="CHEBI:30616"/>
        <dbReference type="ChEBI" id="CHEBI:43474"/>
        <dbReference type="ChEBI" id="CHEBI:136572"/>
        <dbReference type="ChEBI" id="CHEBI:456216"/>
        <dbReference type="EC" id="6.3.2.17"/>
    </reaction>
</comment>
<dbReference type="GO" id="GO:0004326">
    <property type="term" value="F:tetrahydrofolylpolyglutamate synthase activity"/>
    <property type="evidence" value="ECO:0007669"/>
    <property type="project" value="UniProtKB-EC"/>
</dbReference>
<dbReference type="Pfam" id="PF02875">
    <property type="entry name" value="Mur_ligase_C"/>
    <property type="match status" value="1"/>
</dbReference>
<keyword evidence="10 21" id="KW-0547">Nucleotide-binding</keyword>
<evidence type="ECO:0000256" key="17">
    <source>
        <dbReference type="ARBA" id="ARBA00047493"/>
    </source>
</evidence>
<comment type="catalytic activity">
    <reaction evidence="18">
        <text>10-formyltetrahydrofolyl-(gamma-L-Glu)(n) + L-glutamate + ATP = 10-formyltetrahydrofolyl-(gamma-L-Glu)(n+1) + ADP + phosphate + H(+)</text>
        <dbReference type="Rhea" id="RHEA:51904"/>
        <dbReference type="Rhea" id="RHEA-COMP:13088"/>
        <dbReference type="Rhea" id="RHEA-COMP:14300"/>
        <dbReference type="ChEBI" id="CHEBI:15378"/>
        <dbReference type="ChEBI" id="CHEBI:29985"/>
        <dbReference type="ChEBI" id="CHEBI:30616"/>
        <dbReference type="ChEBI" id="CHEBI:43474"/>
        <dbReference type="ChEBI" id="CHEBI:134413"/>
        <dbReference type="ChEBI" id="CHEBI:456216"/>
        <dbReference type="EC" id="6.3.2.17"/>
    </reaction>
</comment>
<evidence type="ECO:0000256" key="1">
    <source>
        <dbReference type="ARBA" id="ARBA00002714"/>
    </source>
</evidence>
<dbReference type="NCBIfam" id="NF008101">
    <property type="entry name" value="PRK10846.1"/>
    <property type="match status" value="1"/>
</dbReference>
<dbReference type="PROSITE" id="PS01011">
    <property type="entry name" value="FOLYLPOLYGLU_SYNT_1"/>
    <property type="match status" value="1"/>
</dbReference>
<evidence type="ECO:0000256" key="2">
    <source>
        <dbReference type="ARBA" id="ARBA00004799"/>
    </source>
</evidence>
<evidence type="ECO:0000256" key="10">
    <source>
        <dbReference type="ARBA" id="ARBA00022741"/>
    </source>
</evidence>
<comment type="pathway">
    <text evidence="3">Cofactor biosynthesis; tetrahydrofolylpolyglutamate biosynthesis.</text>
</comment>
<dbReference type="InterPro" id="IPR036615">
    <property type="entry name" value="Mur_ligase_C_dom_sf"/>
</dbReference>
<evidence type="ECO:0000256" key="19">
    <source>
        <dbReference type="ARBA" id="ARBA00049035"/>
    </source>
</evidence>
<dbReference type="SUPFAM" id="SSF53244">
    <property type="entry name" value="MurD-like peptide ligases, peptide-binding domain"/>
    <property type="match status" value="1"/>
</dbReference>
<evidence type="ECO:0000256" key="12">
    <source>
        <dbReference type="ARBA" id="ARBA00022842"/>
    </source>
</evidence>
<evidence type="ECO:0000313" key="25">
    <source>
        <dbReference type="Proteomes" id="UP000198749"/>
    </source>
</evidence>
<evidence type="ECO:0000256" key="9">
    <source>
        <dbReference type="ARBA" id="ARBA00022723"/>
    </source>
</evidence>
<dbReference type="Gene3D" id="3.40.1190.10">
    <property type="entry name" value="Mur-like, catalytic domain"/>
    <property type="match status" value="1"/>
</dbReference>
<dbReference type="UniPathway" id="UPA00077">
    <property type="reaction ID" value="UER00157"/>
</dbReference>
<dbReference type="InterPro" id="IPR018109">
    <property type="entry name" value="Folylpolyglutamate_synth_CS"/>
</dbReference>
<dbReference type="InterPro" id="IPR004101">
    <property type="entry name" value="Mur_ligase_C"/>
</dbReference>
<comment type="catalytic activity">
    <reaction evidence="20">
        <text>7,8-dihydropteroate + L-glutamate + ATP = 7,8-dihydrofolate + ADP + phosphate + H(+)</text>
        <dbReference type="Rhea" id="RHEA:23584"/>
        <dbReference type="ChEBI" id="CHEBI:15378"/>
        <dbReference type="ChEBI" id="CHEBI:17839"/>
        <dbReference type="ChEBI" id="CHEBI:29985"/>
        <dbReference type="ChEBI" id="CHEBI:30616"/>
        <dbReference type="ChEBI" id="CHEBI:43474"/>
        <dbReference type="ChEBI" id="CHEBI:57451"/>
        <dbReference type="ChEBI" id="CHEBI:456216"/>
        <dbReference type="EC" id="6.3.2.12"/>
    </reaction>
</comment>
<dbReference type="InterPro" id="IPR013221">
    <property type="entry name" value="Mur_ligase_cen"/>
</dbReference>
<keyword evidence="11 21" id="KW-0067">ATP-binding</keyword>
<dbReference type="GO" id="GO:0008841">
    <property type="term" value="F:dihydrofolate synthase activity"/>
    <property type="evidence" value="ECO:0007669"/>
    <property type="project" value="UniProtKB-EC"/>
</dbReference>
<evidence type="ECO:0000256" key="16">
    <source>
        <dbReference type="ARBA" id="ARBA00032510"/>
    </source>
</evidence>
<keyword evidence="12" id="KW-0460">Magnesium</keyword>
<evidence type="ECO:0000256" key="11">
    <source>
        <dbReference type="ARBA" id="ARBA00022840"/>
    </source>
</evidence>
<dbReference type="OrthoDB" id="9809356at2"/>
<comment type="pathway">
    <text evidence="2">Cofactor biosynthesis; tetrahydrofolate biosynthesis; 7,8-dihydrofolate from 2-amino-4-hydroxy-6-hydroxymethyl-7,8-dihydropteridine diphosphate and 4-aminobenzoate: step 2/2.</text>
</comment>
<dbReference type="InterPro" id="IPR001645">
    <property type="entry name" value="Folylpolyglutamate_synth"/>
</dbReference>
<dbReference type="EC" id="6.3.2.12" evidence="5"/>
<evidence type="ECO:0000256" key="13">
    <source>
        <dbReference type="ARBA" id="ARBA00022909"/>
    </source>
</evidence>
<dbReference type="GO" id="GO:0046656">
    <property type="term" value="P:folic acid biosynthetic process"/>
    <property type="evidence" value="ECO:0007669"/>
    <property type="project" value="UniProtKB-KW"/>
</dbReference>
<name>A0A1H9FHJ3_9GAMM</name>
<organism evidence="24 25">
    <name type="scientific">Amphritea atlantica</name>
    <dbReference type="NCBI Taxonomy" id="355243"/>
    <lineage>
        <taxon>Bacteria</taxon>
        <taxon>Pseudomonadati</taxon>
        <taxon>Pseudomonadota</taxon>
        <taxon>Gammaproteobacteria</taxon>
        <taxon>Oceanospirillales</taxon>
        <taxon>Oceanospirillaceae</taxon>
        <taxon>Amphritea</taxon>
    </lineage>
</organism>
<dbReference type="PANTHER" id="PTHR11136:SF0">
    <property type="entry name" value="DIHYDROFOLATE SYNTHETASE-RELATED"/>
    <property type="match status" value="1"/>
</dbReference>
<dbReference type="EMBL" id="FOGB01000003">
    <property type="protein sequence ID" value="SEQ36923.1"/>
    <property type="molecule type" value="Genomic_DNA"/>
</dbReference>
<evidence type="ECO:0000256" key="15">
    <source>
        <dbReference type="ARBA" id="ARBA00030592"/>
    </source>
</evidence>
<gene>
    <name evidence="24" type="ORF">SAMN03080615_01245</name>
</gene>
<evidence type="ECO:0000259" key="23">
    <source>
        <dbReference type="Pfam" id="PF08245"/>
    </source>
</evidence>
<dbReference type="InterPro" id="IPR036565">
    <property type="entry name" value="Mur-like_cat_sf"/>
</dbReference>
<evidence type="ECO:0000256" key="8">
    <source>
        <dbReference type="ARBA" id="ARBA00022598"/>
    </source>
</evidence>
<proteinExistence type="inferred from homology"/>
<dbReference type="NCBIfam" id="TIGR01499">
    <property type="entry name" value="folC"/>
    <property type="match status" value="1"/>
</dbReference>
<comment type="function">
    <text evidence="1">Functions in two distinct reactions of the de novo folate biosynthetic pathway. Catalyzes the addition of a glutamate residue to dihydropteroate (7,8-dihydropteroate or H2Pte) to form dihydrofolate (7,8-dihydrofolate monoglutamate or H2Pte-Glu). Also catalyzes successive additions of L-glutamate to tetrahydrofolate or 10-formyltetrahydrofolate or 5,10-methylenetetrahydrofolate, leading to folylpolyglutamate derivatives.</text>
</comment>
<dbReference type="GO" id="GO:0046654">
    <property type="term" value="P:tetrahydrofolate biosynthetic process"/>
    <property type="evidence" value="ECO:0007669"/>
    <property type="project" value="UniProtKB-UniPathway"/>
</dbReference>
<dbReference type="GO" id="GO:0046872">
    <property type="term" value="F:metal ion binding"/>
    <property type="evidence" value="ECO:0007669"/>
    <property type="project" value="UniProtKB-KW"/>
</dbReference>
<dbReference type="Gene3D" id="3.90.190.20">
    <property type="entry name" value="Mur ligase, C-terminal domain"/>
    <property type="match status" value="1"/>
</dbReference>
<dbReference type="AlphaFoldDB" id="A0A1H9FHJ3"/>
<feature type="domain" description="Mur ligase C-terminal" evidence="22">
    <location>
        <begin position="291"/>
        <end position="415"/>
    </location>
</feature>
<feature type="domain" description="Mur ligase central" evidence="23">
    <location>
        <begin position="51"/>
        <end position="190"/>
    </location>
</feature>
<dbReference type="RefSeq" id="WP_091355444.1">
    <property type="nucleotide sequence ID" value="NZ_AP025284.1"/>
</dbReference>
<reference evidence="25" key="1">
    <citation type="submission" date="2016-10" db="EMBL/GenBank/DDBJ databases">
        <authorList>
            <person name="Varghese N."/>
            <person name="Submissions S."/>
        </authorList>
    </citation>
    <scope>NUCLEOTIDE SEQUENCE [LARGE SCALE GENOMIC DNA]</scope>
    <source>
        <strain evidence="25">DSM 18887</strain>
    </source>
</reference>
<dbReference type="EC" id="6.3.2.17" evidence="6"/>
<keyword evidence="13" id="KW-0289">Folate biosynthesis</keyword>
<evidence type="ECO:0000256" key="18">
    <source>
        <dbReference type="ARBA" id="ARBA00047808"/>
    </source>
</evidence>
<evidence type="ECO:0000259" key="22">
    <source>
        <dbReference type="Pfam" id="PF02875"/>
    </source>
</evidence>
<keyword evidence="9" id="KW-0479">Metal-binding</keyword>
<dbReference type="STRING" id="355243.SAMN03080615_01245"/>
<evidence type="ECO:0000256" key="6">
    <source>
        <dbReference type="ARBA" id="ARBA00013025"/>
    </source>
</evidence>
<evidence type="ECO:0000256" key="7">
    <source>
        <dbReference type="ARBA" id="ARBA00019357"/>
    </source>
</evidence>
<dbReference type="GO" id="GO:0005524">
    <property type="term" value="F:ATP binding"/>
    <property type="evidence" value="ECO:0007669"/>
    <property type="project" value="UniProtKB-KW"/>
</dbReference>
<evidence type="ECO:0000256" key="4">
    <source>
        <dbReference type="ARBA" id="ARBA00008276"/>
    </source>
</evidence>
<accession>A0A1H9FHJ3</accession>
<evidence type="ECO:0000256" key="3">
    <source>
        <dbReference type="ARBA" id="ARBA00005150"/>
    </source>
</evidence>
<keyword evidence="25" id="KW-1185">Reference proteome</keyword>
<keyword evidence="8 21" id="KW-0436">Ligase</keyword>
<comment type="catalytic activity">
    <reaction evidence="17">
        <text>(6S)-5,6,7,8-tetrahydrofolyl-(gamma-L-Glu)(n) + L-glutamate + ATP = (6S)-5,6,7,8-tetrahydrofolyl-(gamma-L-Glu)(n+1) + ADP + phosphate + H(+)</text>
        <dbReference type="Rhea" id="RHEA:10580"/>
        <dbReference type="Rhea" id="RHEA-COMP:14738"/>
        <dbReference type="Rhea" id="RHEA-COMP:14740"/>
        <dbReference type="ChEBI" id="CHEBI:15378"/>
        <dbReference type="ChEBI" id="CHEBI:29985"/>
        <dbReference type="ChEBI" id="CHEBI:30616"/>
        <dbReference type="ChEBI" id="CHEBI:43474"/>
        <dbReference type="ChEBI" id="CHEBI:141005"/>
        <dbReference type="ChEBI" id="CHEBI:456216"/>
        <dbReference type="EC" id="6.3.2.17"/>
    </reaction>
</comment>
<evidence type="ECO:0000256" key="5">
    <source>
        <dbReference type="ARBA" id="ARBA00013023"/>
    </source>
</evidence>
<sequence length="433" mass="47067">MSAAHFKTLPEWLEWIENSHPVDLIELGLDRLRIVYQRMDLDLSACLKIVVGGTNGKGSTIAMLDQVLRDQGKTVGGFTSPHFLRYNERIRLAGVPVSDALIMRAFEAIEQVRGDVRLTYFEYNTLAALHLFATEKPDVVLLEVGLGGRLDAINIVDADLSVVTTVSLDHIDWLGDDREQIGYEKAGIYRAGRPAVCGDPQPPQKLLNYADQIGAPLYCRGRDFNWSQTDRDSWVWQGEEPGGNILTISGLPDMTLPKANAATVIQVLNILGLLPGAEQLKASLARASLTGRMQQICVADTDYILDVAHNPEAAEYLAGQLRDKPVAGRTMMVLGMLADKDIDQVLALLCPVIDQWYLVSLKGVRGQSAQVLSDKLTALGVAVTLQATYDTVADALEGVRGEVAAADRVVIAGSFLTVSDALVALNMDGKNSE</sequence>